<feature type="region of interest" description="Disordered" evidence="1">
    <location>
        <begin position="56"/>
        <end position="210"/>
    </location>
</feature>
<feature type="compositionally biased region" description="Acidic residues" evidence="1">
    <location>
        <begin position="94"/>
        <end position="111"/>
    </location>
</feature>
<keyword evidence="2 3" id="KW-0812">Transmembrane</keyword>
<evidence type="ECO:0000256" key="1">
    <source>
        <dbReference type="SAM" id="MobiDB-lite"/>
    </source>
</evidence>
<keyword evidence="2" id="KW-1133">Transmembrane helix</keyword>
<dbReference type="AlphaFoldDB" id="X8AFR1"/>
<feature type="region of interest" description="Disordered" evidence="1">
    <location>
        <begin position="250"/>
        <end position="307"/>
    </location>
</feature>
<reference evidence="3" key="1">
    <citation type="submission" date="2014-01" db="EMBL/GenBank/DDBJ databases">
        <authorList>
            <person name="Brown-Elliot B."/>
            <person name="Wallace R."/>
            <person name="Lenaerts A."/>
            <person name="Ordway D."/>
            <person name="DeGroote M.A."/>
            <person name="Parker T."/>
            <person name="Sizemore C."/>
            <person name="Tallon L.J."/>
            <person name="Sadzewicz L.K."/>
            <person name="Sengamalay N."/>
            <person name="Fraser C.M."/>
            <person name="Hine E."/>
            <person name="Shefchek K.A."/>
            <person name="Das S.P."/>
            <person name="Tettelin H."/>
        </authorList>
    </citation>
    <scope>NUCLEOTIDE SEQUENCE [LARGE SCALE GENOMIC DNA]</scope>
    <source>
        <strain evidence="3">4042</strain>
    </source>
</reference>
<accession>X8AFR1</accession>
<protein>
    <submittedName>
        <fullName evidence="3">Putative transmembrane protein</fullName>
    </submittedName>
</protein>
<feature type="compositionally biased region" description="Acidic residues" evidence="1">
    <location>
        <begin position="122"/>
        <end position="134"/>
    </location>
</feature>
<keyword evidence="2" id="KW-0472">Membrane</keyword>
<name>X8AFR1_MYCXE</name>
<feature type="compositionally biased region" description="Acidic residues" evidence="1">
    <location>
        <begin position="73"/>
        <end position="85"/>
    </location>
</feature>
<dbReference type="EMBL" id="JAOB01000060">
    <property type="protein sequence ID" value="EUA30021.1"/>
    <property type="molecule type" value="Genomic_DNA"/>
</dbReference>
<gene>
    <name evidence="3" type="ORF">I553_4277</name>
</gene>
<feature type="transmembrane region" description="Helical" evidence="2">
    <location>
        <begin position="6"/>
        <end position="26"/>
    </location>
</feature>
<feature type="compositionally biased region" description="Basic residues" evidence="1">
    <location>
        <begin position="151"/>
        <end position="164"/>
    </location>
</feature>
<dbReference type="PATRIC" id="fig|1299334.3.peg.5960"/>
<comment type="caution">
    <text evidence="3">The sequence shown here is derived from an EMBL/GenBank/DDBJ whole genome shotgun (WGS) entry which is preliminary data.</text>
</comment>
<evidence type="ECO:0000313" key="3">
    <source>
        <dbReference type="EMBL" id="EUA30021.1"/>
    </source>
</evidence>
<sequence>MPSIPQSLLWVSLVVLWLFVLVPMLVSKRDAVRRTSDVALATRVLNSAAGARLLRRSGPAAGHRSDPDWQPQDSDDVDDEDDGDESASTRPDSDDVDAVACDEAESVDEEPIAAADPGSNEAELDDAYSDEPDADGLRRTPLHTSMSRTRPVSRSRLTRQRRHPSGGALPIRLQDGRGSQCPQIPVPQADADDDGAEHARFGNGGIPGDAKRMVGLRRCRWPDAAVSGLSASADPNRAAAAAAADAADGAVAARRGKHPRPRAGPGAGAAATPGCGGAGDRRRRSDLRAPGIRAVRPHYDLPRAAGQ</sequence>
<proteinExistence type="predicted"/>
<evidence type="ECO:0000256" key="2">
    <source>
        <dbReference type="SAM" id="Phobius"/>
    </source>
</evidence>
<organism evidence="3">
    <name type="scientific">Mycobacterium xenopi 4042</name>
    <dbReference type="NCBI Taxonomy" id="1299334"/>
    <lineage>
        <taxon>Bacteria</taxon>
        <taxon>Bacillati</taxon>
        <taxon>Actinomycetota</taxon>
        <taxon>Actinomycetes</taxon>
        <taxon>Mycobacteriales</taxon>
        <taxon>Mycobacteriaceae</taxon>
        <taxon>Mycobacterium</taxon>
    </lineage>
</organism>